<proteinExistence type="predicted"/>
<reference evidence="1" key="1">
    <citation type="submission" date="2023-02" db="EMBL/GenBank/DDBJ databases">
        <title>Colletotrichum kahawae CIFC_Que2 genome sequencing and assembly.</title>
        <authorList>
            <person name="Baroncelli R."/>
        </authorList>
    </citation>
    <scope>NUCLEOTIDE SEQUENCE</scope>
    <source>
        <strain evidence="1">CIFC_Que2</strain>
    </source>
</reference>
<evidence type="ECO:0000313" key="2">
    <source>
        <dbReference type="Proteomes" id="UP001281614"/>
    </source>
</evidence>
<name>A0AAD9YFH6_COLKA</name>
<gene>
    <name evidence="1" type="ORF">CKAH01_16607</name>
</gene>
<comment type="caution">
    <text evidence="1">The sequence shown here is derived from an EMBL/GenBank/DDBJ whole genome shotgun (WGS) entry which is preliminary data.</text>
</comment>
<evidence type="ECO:0000313" key="1">
    <source>
        <dbReference type="EMBL" id="KAK2760062.1"/>
    </source>
</evidence>
<protein>
    <submittedName>
        <fullName evidence="1">Uncharacterized protein</fullName>
    </submittedName>
</protein>
<dbReference type="EMBL" id="VYYT01000176">
    <property type="protein sequence ID" value="KAK2760062.1"/>
    <property type="molecule type" value="Genomic_DNA"/>
</dbReference>
<organism evidence="1 2">
    <name type="scientific">Colletotrichum kahawae</name>
    <name type="common">Coffee berry disease fungus</name>
    <dbReference type="NCBI Taxonomy" id="34407"/>
    <lineage>
        <taxon>Eukaryota</taxon>
        <taxon>Fungi</taxon>
        <taxon>Dikarya</taxon>
        <taxon>Ascomycota</taxon>
        <taxon>Pezizomycotina</taxon>
        <taxon>Sordariomycetes</taxon>
        <taxon>Hypocreomycetidae</taxon>
        <taxon>Glomerellales</taxon>
        <taxon>Glomerellaceae</taxon>
        <taxon>Colletotrichum</taxon>
        <taxon>Colletotrichum gloeosporioides species complex</taxon>
    </lineage>
</organism>
<dbReference type="Proteomes" id="UP001281614">
    <property type="component" value="Unassembled WGS sequence"/>
</dbReference>
<keyword evidence="2" id="KW-1185">Reference proteome</keyword>
<accession>A0AAD9YFH6</accession>
<sequence>MDSVLGGWRLRLIGGKDQNGWLPRTRALAATAWAGRGHSETVRLSRLLVAGGDEPWNLEATSCLPLLPAVYPAASTASRWRVDPCSGRAAHIGTRAGGLQRIGGPGPRQQRGGLADTGSTLQRMDPFIDPLFASSVDRGFIGSPAKKVSHQRLLGLLGTRSETVKHQQHLQGLASSCPLAAAAVDTPILPFDPPDDLASCNPPLAPPRAPDFLSFPLAHPEWALEELQSTTKSVTQSNVRKGWMDGSQQRFLTQ</sequence>
<dbReference type="AlphaFoldDB" id="A0AAD9YFH6"/>